<reference evidence="7" key="1">
    <citation type="submission" date="2019-04" db="EMBL/GenBank/DDBJ databases">
        <authorList>
            <person name="Alioto T."/>
            <person name="Alioto T."/>
        </authorList>
    </citation>
    <scope>NUCLEOTIDE SEQUENCE [LARGE SCALE GENOMIC DNA]</scope>
</reference>
<dbReference type="InterPro" id="IPR011017">
    <property type="entry name" value="TRASH_dom"/>
</dbReference>
<dbReference type="Gene3D" id="2.30.170.20">
    <property type="entry name" value="Ribosomal protein L24e"/>
    <property type="match status" value="1"/>
</dbReference>
<accession>A0A5E4D819</accession>
<comment type="similarity">
    <text evidence="1">Belongs to the eukaryotic ribosomal protein eL24 family.</text>
</comment>
<dbReference type="InterPro" id="IPR056366">
    <property type="entry name" value="Ribosomal_eL24"/>
</dbReference>
<dbReference type="FunFam" id="2.30.170.20:FF:000003">
    <property type="entry name" value="60S ribosomal protein L24"/>
    <property type="match status" value="1"/>
</dbReference>
<feature type="non-terminal residue" evidence="7">
    <location>
        <position position="1"/>
    </location>
</feature>
<dbReference type="SMART" id="SM00746">
    <property type="entry name" value="TRASH"/>
    <property type="match status" value="1"/>
</dbReference>
<dbReference type="EMBL" id="CABDUW010004203">
    <property type="protein sequence ID" value="VTJ90188.1"/>
    <property type="molecule type" value="Genomic_DNA"/>
</dbReference>
<dbReference type="SUPFAM" id="SSF57716">
    <property type="entry name" value="Glucocorticoid receptor-like (DNA-binding domain)"/>
    <property type="match status" value="1"/>
</dbReference>
<dbReference type="AlphaFoldDB" id="A0A5E4D819"/>
<feature type="domain" description="TRASH" evidence="6">
    <location>
        <begin position="4"/>
        <end position="42"/>
    </location>
</feature>
<dbReference type="Proteomes" id="UP000335636">
    <property type="component" value="Unassembled WGS sequence"/>
</dbReference>
<dbReference type="Pfam" id="PF01246">
    <property type="entry name" value="Ribosomal_L24e"/>
    <property type="match status" value="1"/>
</dbReference>
<gene>
    <name evidence="7" type="ORF">MONAX_5E011352</name>
</gene>
<comment type="caution">
    <text evidence="7">The sequence shown here is derived from an EMBL/GenBank/DDBJ whole genome shotgun (WGS) entry which is preliminary data.</text>
</comment>
<protein>
    <recommendedName>
        <fullName evidence="4">Large ribosomal subunit protein eL24</fullName>
    </recommendedName>
    <alternativeName>
        <fullName evidence="5">60S ribosomal protein L24</fullName>
    </alternativeName>
</protein>
<evidence type="ECO:0000256" key="2">
    <source>
        <dbReference type="ARBA" id="ARBA00022980"/>
    </source>
</evidence>
<keyword evidence="3" id="KW-0687">Ribonucleoprotein</keyword>
<keyword evidence="8" id="KW-1185">Reference proteome</keyword>
<evidence type="ECO:0000313" key="8">
    <source>
        <dbReference type="Proteomes" id="UP000335636"/>
    </source>
</evidence>
<proteinExistence type="inferred from homology"/>
<dbReference type="PANTHER" id="PTHR10792:SF1">
    <property type="entry name" value="RIBOSOMAL PROTEIN L24"/>
    <property type="match status" value="1"/>
</dbReference>
<dbReference type="GO" id="GO:0002181">
    <property type="term" value="P:cytoplasmic translation"/>
    <property type="evidence" value="ECO:0007669"/>
    <property type="project" value="TreeGrafter"/>
</dbReference>
<feature type="non-terminal residue" evidence="7">
    <location>
        <position position="104"/>
    </location>
</feature>
<evidence type="ECO:0000256" key="3">
    <source>
        <dbReference type="ARBA" id="ARBA00023274"/>
    </source>
</evidence>
<dbReference type="CDD" id="cd00472">
    <property type="entry name" value="Ribosomal_L24e_L24"/>
    <property type="match status" value="1"/>
</dbReference>
<name>A0A5E4D819_MARMO</name>
<dbReference type="GO" id="GO:0003735">
    <property type="term" value="F:structural constituent of ribosome"/>
    <property type="evidence" value="ECO:0007669"/>
    <property type="project" value="InterPro"/>
</dbReference>
<sequence length="104" mass="12295">VELCSFRGYKIYPGHGRRYARTHGKVFQFLNAKCKLAFPSKRNPGQINWTVLYRRKYKKDQLEEIQKKRTQSAVKFQKAITSASFADIMAKRNQKPEVRKAQMR</sequence>
<dbReference type="Gene3D" id="6.10.250.1270">
    <property type="match status" value="1"/>
</dbReference>
<dbReference type="GO" id="GO:0022625">
    <property type="term" value="C:cytosolic large ribosomal subunit"/>
    <property type="evidence" value="ECO:0007669"/>
    <property type="project" value="TreeGrafter"/>
</dbReference>
<evidence type="ECO:0000256" key="1">
    <source>
        <dbReference type="ARBA" id="ARBA00005647"/>
    </source>
</evidence>
<dbReference type="PANTHER" id="PTHR10792">
    <property type="entry name" value="60S RIBOSOMAL PROTEIN L24"/>
    <property type="match status" value="1"/>
</dbReference>
<organism evidence="7 8">
    <name type="scientific">Marmota monax</name>
    <name type="common">Woodchuck</name>
    <dbReference type="NCBI Taxonomy" id="9995"/>
    <lineage>
        <taxon>Eukaryota</taxon>
        <taxon>Metazoa</taxon>
        <taxon>Chordata</taxon>
        <taxon>Craniata</taxon>
        <taxon>Vertebrata</taxon>
        <taxon>Euteleostomi</taxon>
        <taxon>Mammalia</taxon>
        <taxon>Eutheria</taxon>
        <taxon>Euarchontoglires</taxon>
        <taxon>Glires</taxon>
        <taxon>Rodentia</taxon>
        <taxon>Sciuromorpha</taxon>
        <taxon>Sciuridae</taxon>
        <taxon>Xerinae</taxon>
        <taxon>Marmotini</taxon>
        <taxon>Marmota</taxon>
    </lineage>
</organism>
<dbReference type="InterPro" id="IPR038630">
    <property type="entry name" value="L24e/L24_sf"/>
</dbReference>
<evidence type="ECO:0000313" key="7">
    <source>
        <dbReference type="EMBL" id="VTJ90188.1"/>
    </source>
</evidence>
<dbReference type="GO" id="GO:0003729">
    <property type="term" value="F:mRNA binding"/>
    <property type="evidence" value="ECO:0007669"/>
    <property type="project" value="TreeGrafter"/>
</dbReference>
<evidence type="ECO:0000256" key="5">
    <source>
        <dbReference type="ARBA" id="ARBA00041213"/>
    </source>
</evidence>
<evidence type="ECO:0000256" key="4">
    <source>
        <dbReference type="ARBA" id="ARBA00040612"/>
    </source>
</evidence>
<dbReference type="InterPro" id="IPR000988">
    <property type="entry name" value="Ribosomal_eL24-rel_N"/>
</dbReference>
<keyword evidence="2" id="KW-0689">Ribosomal protein</keyword>
<evidence type="ECO:0000259" key="6">
    <source>
        <dbReference type="SMART" id="SM00746"/>
    </source>
</evidence>